<dbReference type="InterPro" id="IPR036182">
    <property type="entry name" value="PCuAC_sf"/>
</dbReference>
<dbReference type="EMBL" id="FNCE01000007">
    <property type="protein sequence ID" value="SDG22281.1"/>
    <property type="molecule type" value="Genomic_DNA"/>
</dbReference>
<accession>A0A1G7SH63</accession>
<dbReference type="PANTHER" id="PTHR36302">
    <property type="entry name" value="BLR7088 PROTEIN"/>
    <property type="match status" value="1"/>
</dbReference>
<dbReference type="PANTHER" id="PTHR36302:SF1">
    <property type="entry name" value="COPPER CHAPERONE PCU(A)C"/>
    <property type="match status" value="1"/>
</dbReference>
<reference evidence="2 3" key="1">
    <citation type="submission" date="2016-10" db="EMBL/GenBank/DDBJ databases">
        <authorList>
            <person name="de Groot N.N."/>
        </authorList>
    </citation>
    <scope>NUCLEOTIDE SEQUENCE [LARGE SCALE GENOMIC DNA]</scope>
    <source>
        <strain evidence="2 3">DSM 25584</strain>
    </source>
</reference>
<dbReference type="Pfam" id="PF04314">
    <property type="entry name" value="PCuAC"/>
    <property type="match status" value="1"/>
</dbReference>
<dbReference type="Gene3D" id="2.60.40.1890">
    <property type="entry name" value="PCu(A)C copper chaperone"/>
    <property type="match status" value="1"/>
</dbReference>
<evidence type="ECO:0008006" key="4">
    <source>
        <dbReference type="Google" id="ProtNLM"/>
    </source>
</evidence>
<evidence type="ECO:0000313" key="2">
    <source>
        <dbReference type="EMBL" id="SDG22281.1"/>
    </source>
</evidence>
<dbReference type="AlphaFoldDB" id="A0A1G7SH63"/>
<protein>
    <recommendedName>
        <fullName evidence="4">Copper(I)-binding protein</fullName>
    </recommendedName>
</protein>
<feature type="signal peptide" evidence="1">
    <location>
        <begin position="1"/>
        <end position="19"/>
    </location>
</feature>
<sequence>MPRFAALALALMLPAAALAHSAKEGAIQAGHAWAPPAADGATMVFVPLANDGDAPRELVRVTTPVAAEAFLRNGTGSDAERLESLRIDAGGFANLARWREHIRLTGLTRALGKGDRFPLTLHFADQPPLKLTIIVESQPGH</sequence>
<proteinExistence type="predicted"/>
<gene>
    <name evidence="2" type="ORF">SAMN05216241_1075</name>
</gene>
<name>A0A1G7SH63_9PROT</name>
<dbReference type="InterPro" id="IPR058248">
    <property type="entry name" value="Lxx211020-like"/>
</dbReference>
<dbReference type="InterPro" id="IPR007410">
    <property type="entry name" value="LpqE-like"/>
</dbReference>
<dbReference type="SUPFAM" id="SSF110087">
    <property type="entry name" value="DR1885-like metal-binding protein"/>
    <property type="match status" value="1"/>
</dbReference>
<evidence type="ECO:0000313" key="3">
    <source>
        <dbReference type="Proteomes" id="UP000199415"/>
    </source>
</evidence>
<dbReference type="STRING" id="1082479.SAMN05216241_1075"/>
<evidence type="ECO:0000256" key="1">
    <source>
        <dbReference type="SAM" id="SignalP"/>
    </source>
</evidence>
<feature type="chain" id="PRO_5011666698" description="Copper(I)-binding protein" evidence="1">
    <location>
        <begin position="20"/>
        <end position="141"/>
    </location>
</feature>
<organism evidence="2 3">
    <name type="scientific">Limimonas halophila</name>
    <dbReference type="NCBI Taxonomy" id="1082479"/>
    <lineage>
        <taxon>Bacteria</taxon>
        <taxon>Pseudomonadati</taxon>
        <taxon>Pseudomonadota</taxon>
        <taxon>Alphaproteobacteria</taxon>
        <taxon>Rhodospirillales</taxon>
        <taxon>Rhodovibrionaceae</taxon>
        <taxon>Limimonas</taxon>
    </lineage>
</organism>
<keyword evidence="1" id="KW-0732">Signal</keyword>
<keyword evidence="3" id="KW-1185">Reference proteome</keyword>
<dbReference type="Proteomes" id="UP000199415">
    <property type="component" value="Unassembled WGS sequence"/>
</dbReference>
<dbReference type="RefSeq" id="WP_090020291.1">
    <property type="nucleotide sequence ID" value="NZ_FNCE01000007.1"/>
</dbReference>
<dbReference type="OrthoDB" id="9796962at2"/>